<feature type="domain" description="MATH" evidence="3">
    <location>
        <begin position="68"/>
        <end position="209"/>
    </location>
</feature>
<sequence>MYHPSQLLPASPTQHARSPNMPHQQQLQHQLGSAPPIIRKASVSHISHILHRPSSATVSPDHVVTLLKSSVSWSTFLHSSQDDKIISPPFGPPTSLYTIMLYPRGISEGKGSYLSAYLRPLKSDLEMSMGDTWYRPVVAFTISIRHPAVTGESPIHDSPAVLVSETSAANFRGFSNQVPAWGFTRLLELSKLPEATDAADPCIIIDCDVMWEEAVAFSVIGTSVQVQEGQVDQVASQVFGLEEAPWYLRVVPNGEAEGLGSHISVYLVPIKTSVEEAIGDVWSRPIISFTLRAKSMQGHLLATKTTTGGLAFTNSKPELGFPQLVELAKLAGYGGLVIESELVMDRSTLDPSTSLGKTRIALASQRSLASTPATDTSSQQYQYIQTELWKSQQEVAELKAQLEALASANVESAPQNGEPSYADKAEIKCLREELETAKRQLGEMEIQSAYALSTPGPPKGQNSMIASGLSPAIDLNSLIPNSISQVKAEIKSANAVLMEATAKAPKLPLTTDNEPDRLAIVAELTMKEAELEVARASLAHSLAKGPSQNRNVYAKDIDSGKKELIDSLAAIRALKAELEGKAPPKVPVAAAGASAIAIAPPPLQKPVPHHLHTSNAPPSVSLGKHRGSSTPDDPKTELETLKERILVAKHVLDGDGHVDITPRGRRMSHTGLSPQRFSQPFISSTLEGRQLEVLIRELQAARHRYRRKTSVITASIYSLLIAFVVYSTLFVACGPREPGSRMPMTCQAYILPTYEKAQPLIAAAGSYWHHASEWAVSEVAPKILVAVEGGAFAIEKSWEIAKSGITRAARLGSAKVPPSTQYNYHNPETNEAPRPMDLVSPRETICSNSSHTLTTDCGTPSMPTIKSLATSAIEPSIEATSTRYAVANEAIEELVTASADSILFRAGTAAKVSIETAVAAANGIVENNGQLSGTSTKKTEEYAPPPEPAMAPMAQGYDDDDDDMMSHGHETDGYEGVDHGSKGEVLFPHGTEESEGYGGSDDGEFESQASGSQVDDGNEAPYETYEQPHKFPQQHQERDEL</sequence>
<dbReference type="Proteomes" id="UP000317494">
    <property type="component" value="Unassembled WGS sequence"/>
</dbReference>
<dbReference type="Pfam" id="PF22486">
    <property type="entry name" value="MATH_2"/>
    <property type="match status" value="2"/>
</dbReference>
<dbReference type="PROSITE" id="PS50144">
    <property type="entry name" value="MATH"/>
    <property type="match status" value="2"/>
</dbReference>
<feature type="region of interest" description="Disordered" evidence="2">
    <location>
        <begin position="601"/>
        <end position="635"/>
    </location>
</feature>
<dbReference type="STRING" id="286115.A0A507D7G5"/>
<organism evidence="4 5">
    <name type="scientific">Synchytrium endobioticum</name>
    <dbReference type="NCBI Taxonomy" id="286115"/>
    <lineage>
        <taxon>Eukaryota</taxon>
        <taxon>Fungi</taxon>
        <taxon>Fungi incertae sedis</taxon>
        <taxon>Chytridiomycota</taxon>
        <taxon>Chytridiomycota incertae sedis</taxon>
        <taxon>Chytridiomycetes</taxon>
        <taxon>Synchytriales</taxon>
        <taxon>Synchytriaceae</taxon>
        <taxon>Synchytrium</taxon>
    </lineage>
</organism>
<dbReference type="Gene3D" id="2.60.210.10">
    <property type="entry name" value="Apoptosis, Tumor Necrosis Factor Receptor Associated Protein 2, Chain A"/>
    <property type="match status" value="2"/>
</dbReference>
<feature type="coiled-coil region" evidence="1">
    <location>
        <begin position="388"/>
        <end position="447"/>
    </location>
</feature>
<evidence type="ECO:0000256" key="2">
    <source>
        <dbReference type="SAM" id="MobiDB-lite"/>
    </source>
</evidence>
<comment type="caution">
    <text evidence="4">The sequence shown here is derived from an EMBL/GenBank/DDBJ whole genome shotgun (WGS) entry which is preliminary data.</text>
</comment>
<evidence type="ECO:0000313" key="4">
    <source>
        <dbReference type="EMBL" id="TPX47443.1"/>
    </source>
</evidence>
<name>A0A507D7G5_9FUNG</name>
<feature type="domain" description="MATH" evidence="3">
    <location>
        <begin position="212"/>
        <end position="348"/>
    </location>
</feature>
<accession>A0A507D7G5</accession>
<feature type="region of interest" description="Disordered" evidence="2">
    <location>
        <begin position="1"/>
        <end position="29"/>
    </location>
</feature>
<feature type="compositionally biased region" description="Polar residues" evidence="2">
    <location>
        <begin position="927"/>
        <end position="936"/>
    </location>
</feature>
<dbReference type="VEuPathDB" id="FungiDB:SeMB42_g03316"/>
<evidence type="ECO:0000313" key="5">
    <source>
        <dbReference type="Proteomes" id="UP000317494"/>
    </source>
</evidence>
<feature type="region of interest" description="Disordered" evidence="2">
    <location>
        <begin position="927"/>
        <end position="1041"/>
    </location>
</feature>
<feature type="compositionally biased region" description="Polar residues" evidence="2">
    <location>
        <begin position="11"/>
        <end position="29"/>
    </location>
</feature>
<dbReference type="CDD" id="cd00121">
    <property type="entry name" value="MATH"/>
    <property type="match status" value="1"/>
</dbReference>
<evidence type="ECO:0000256" key="1">
    <source>
        <dbReference type="SAM" id="Coils"/>
    </source>
</evidence>
<dbReference type="SUPFAM" id="SSF49599">
    <property type="entry name" value="TRAF domain-like"/>
    <property type="match status" value="2"/>
</dbReference>
<dbReference type="EMBL" id="QEAN01000116">
    <property type="protein sequence ID" value="TPX47443.1"/>
    <property type="molecule type" value="Genomic_DNA"/>
</dbReference>
<protein>
    <recommendedName>
        <fullName evidence="3">MATH domain-containing protein</fullName>
    </recommendedName>
</protein>
<evidence type="ECO:0000259" key="3">
    <source>
        <dbReference type="PROSITE" id="PS50144"/>
    </source>
</evidence>
<keyword evidence="1" id="KW-0175">Coiled coil</keyword>
<dbReference type="InterPro" id="IPR008974">
    <property type="entry name" value="TRAF-like"/>
</dbReference>
<gene>
    <name evidence="4" type="ORF">SeMB42_g03316</name>
</gene>
<dbReference type="AlphaFoldDB" id="A0A507D7G5"/>
<proteinExistence type="predicted"/>
<reference evidence="4 5" key="1">
    <citation type="journal article" date="2019" name="Sci. Rep.">
        <title>Comparative genomics of chytrid fungi reveal insights into the obligate biotrophic and pathogenic lifestyle of Synchytrium endobioticum.</title>
        <authorList>
            <person name="van de Vossenberg B.T.L.H."/>
            <person name="Warris S."/>
            <person name="Nguyen H.D.T."/>
            <person name="van Gent-Pelzer M.P.E."/>
            <person name="Joly D.L."/>
            <person name="van de Geest H.C."/>
            <person name="Bonants P.J.M."/>
            <person name="Smith D.S."/>
            <person name="Levesque C.A."/>
            <person name="van der Lee T.A.J."/>
        </authorList>
    </citation>
    <scope>NUCLEOTIDE SEQUENCE [LARGE SCALE GENOMIC DNA]</scope>
    <source>
        <strain evidence="4 5">MB42</strain>
    </source>
</reference>
<keyword evidence="5" id="KW-1185">Reference proteome</keyword>
<dbReference type="InterPro" id="IPR002083">
    <property type="entry name" value="MATH/TRAF_dom"/>
</dbReference>
<feature type="compositionally biased region" description="Basic and acidic residues" evidence="2">
    <location>
        <begin position="964"/>
        <end position="982"/>
    </location>
</feature>